<evidence type="ECO:0000313" key="3">
    <source>
        <dbReference type="Proteomes" id="UP001629260"/>
    </source>
</evidence>
<dbReference type="InterPro" id="IPR001031">
    <property type="entry name" value="Thioesterase"/>
</dbReference>
<dbReference type="InterPro" id="IPR023213">
    <property type="entry name" value="CAT-like_dom_sf"/>
</dbReference>
<keyword evidence="3" id="KW-1185">Reference proteome</keyword>
<name>A0ABW8XWM8_9FLAO</name>
<dbReference type="Pfam" id="PF00550">
    <property type="entry name" value="PP-binding"/>
    <property type="match status" value="1"/>
</dbReference>
<comment type="caution">
    <text evidence="2">The sequence shown here is derived from an EMBL/GenBank/DDBJ whole genome shotgun (WGS) entry which is preliminary data.</text>
</comment>
<accession>A0ABW8XWM8</accession>
<dbReference type="Gene3D" id="3.40.50.980">
    <property type="match status" value="2"/>
</dbReference>
<dbReference type="Gene3D" id="3.30.559.10">
    <property type="entry name" value="Chloramphenicol acetyltransferase-like domain"/>
    <property type="match status" value="1"/>
</dbReference>
<dbReference type="EMBL" id="JBELQA010000007">
    <property type="protein sequence ID" value="MFL9831757.1"/>
    <property type="molecule type" value="Genomic_DNA"/>
</dbReference>
<dbReference type="Gene3D" id="2.30.38.10">
    <property type="entry name" value="Luciferase, Domain 3"/>
    <property type="match status" value="1"/>
</dbReference>
<dbReference type="InterPro" id="IPR001242">
    <property type="entry name" value="Condensation_dom"/>
</dbReference>
<dbReference type="PROSITE" id="PS50075">
    <property type="entry name" value="CARRIER"/>
    <property type="match status" value="1"/>
</dbReference>
<dbReference type="CDD" id="cd05930">
    <property type="entry name" value="A_NRPS"/>
    <property type="match status" value="1"/>
</dbReference>
<dbReference type="Pfam" id="PF00501">
    <property type="entry name" value="AMP-binding"/>
    <property type="match status" value="1"/>
</dbReference>
<dbReference type="InterPro" id="IPR020845">
    <property type="entry name" value="AMP-binding_CS"/>
</dbReference>
<reference evidence="2 3" key="1">
    <citation type="submission" date="2024-06" db="EMBL/GenBank/DDBJ databases">
        <authorList>
            <person name="Kaempfer P."/>
            <person name="Viver T."/>
        </authorList>
    </citation>
    <scope>NUCLEOTIDE SEQUENCE [LARGE SCALE GENOMIC DNA]</scope>
    <source>
        <strain evidence="2 3">ST-87</strain>
    </source>
</reference>
<dbReference type="Proteomes" id="UP001629260">
    <property type="component" value="Unassembled WGS sequence"/>
</dbReference>
<dbReference type="Pfam" id="PF00975">
    <property type="entry name" value="Thioesterase"/>
    <property type="match status" value="1"/>
</dbReference>
<dbReference type="InterPro" id="IPR010071">
    <property type="entry name" value="AA_adenyl_dom"/>
</dbReference>
<dbReference type="RefSeq" id="WP_408082225.1">
    <property type="nucleotide sequence ID" value="NZ_JBELQA010000007.1"/>
</dbReference>
<dbReference type="InterPro" id="IPR000873">
    <property type="entry name" value="AMP-dep_synth/lig_dom"/>
</dbReference>
<dbReference type="PROSITE" id="PS00455">
    <property type="entry name" value="AMP_BINDING"/>
    <property type="match status" value="1"/>
</dbReference>
<proteinExistence type="predicted"/>
<dbReference type="PANTHER" id="PTHR45527:SF1">
    <property type="entry name" value="FATTY ACID SYNTHASE"/>
    <property type="match status" value="1"/>
</dbReference>
<dbReference type="PANTHER" id="PTHR45527">
    <property type="entry name" value="NONRIBOSOMAL PEPTIDE SYNTHETASE"/>
    <property type="match status" value="1"/>
</dbReference>
<feature type="domain" description="Carrier" evidence="1">
    <location>
        <begin position="980"/>
        <end position="1055"/>
    </location>
</feature>
<dbReference type="SUPFAM" id="SSF52777">
    <property type="entry name" value="CoA-dependent acyltransferases"/>
    <property type="match status" value="2"/>
</dbReference>
<dbReference type="SUPFAM" id="SSF56801">
    <property type="entry name" value="Acetyl-CoA synthetase-like"/>
    <property type="match status" value="1"/>
</dbReference>
<dbReference type="Pfam" id="PF13193">
    <property type="entry name" value="AMP-binding_C"/>
    <property type="match status" value="1"/>
</dbReference>
<dbReference type="InterPro" id="IPR009081">
    <property type="entry name" value="PP-bd_ACP"/>
</dbReference>
<gene>
    <name evidence="2" type="ORF">ABS764_12955</name>
</gene>
<dbReference type="Gene3D" id="3.40.50.1820">
    <property type="entry name" value="alpha/beta hydrolase"/>
    <property type="match status" value="1"/>
</dbReference>
<protein>
    <submittedName>
        <fullName evidence="2">Amino acid adenylation domain-containing protein</fullName>
    </submittedName>
</protein>
<dbReference type="InterPro" id="IPR025110">
    <property type="entry name" value="AMP-bd_C"/>
</dbReference>
<dbReference type="NCBIfam" id="TIGR01733">
    <property type="entry name" value="AA-adenyl-dom"/>
    <property type="match status" value="1"/>
</dbReference>
<organism evidence="2 3">
    <name type="scientific">Flavobacterium plantiphilum</name>
    <dbReference type="NCBI Taxonomy" id="3163297"/>
    <lineage>
        <taxon>Bacteria</taxon>
        <taxon>Pseudomonadati</taxon>
        <taxon>Bacteroidota</taxon>
        <taxon>Flavobacteriia</taxon>
        <taxon>Flavobacteriales</taxon>
        <taxon>Flavobacteriaceae</taxon>
        <taxon>Flavobacterium</taxon>
    </lineage>
</organism>
<dbReference type="SUPFAM" id="SSF53474">
    <property type="entry name" value="alpha/beta-Hydrolases"/>
    <property type="match status" value="1"/>
</dbReference>
<dbReference type="Gene3D" id="3.30.559.30">
    <property type="entry name" value="Nonribosomal peptide synthetase, condensation domain"/>
    <property type="match status" value="1"/>
</dbReference>
<dbReference type="Gene3D" id="1.10.1200.10">
    <property type="entry name" value="ACP-like"/>
    <property type="match status" value="1"/>
</dbReference>
<dbReference type="InterPro" id="IPR029058">
    <property type="entry name" value="AB_hydrolase_fold"/>
</dbReference>
<sequence>MKKLLPEANTIELDLLSNEIESVIQTTNTQLEIWTDCLIGGDDANKANNLSYSIKFDGKLVVEALEYALDTLVQRHESLRATFSSDGIGMNIYKNLKIEIAHTDISYFTENDKETAKSDIISDEVNTLFDLVKGPLFKLKLVKIDELENMLVLTYHHIIGDGLSIKIMLEELSILYSAFIEKTIPKLTAPERFSAYARIVNSLAQDKDYKQTEDFWLNTYKDSVPQVELPLDYTRPALRTYNSKRFDYSVDIKLINSLKQLGNSAGCSLATTFLIAFEVFLCKHTGQKDLIVGFPVSGNRRYDMKNLIGDCANLLPVRSQVDGNVSFLQYLKQRYPQIIKAYINNQHSFGHLLQKLSIARDSSRIPMIPVTLTVDLSRDMETEFSFIGLNYEFEINPAAYSSFEINLHACMSDNKPTLQCSYNTSLFKEETINKMMVSFEKILTKLVSSHESPINDLLKEDYLEDYKVLNDTEAPYPYVSLSELLSQQAEISPDNIAIEFNKTAITYKDLHIKVNQFAHFLVAHGVQSGDYIAVSYPRSPELVYAILAIIQCGAAYLPLDHEYPSKRVEYMMEDSEAKFLLTSEVLSLSLPKCSNTILIDDAMQSLHQYPSTKLETSVDPENILYLLYTSGSTGKPKGAKISNRNVVNLFFSLQIEPGIKETDRLPFISTISFDIASFELFFPLFKGATLVIPEHETASDGRLFHEMLDKEKISLVVATPTTYQMLLDAGWTKKLPLKILCCGEPLPHKLAQELIKRSDELWTLYGPTEVTIFSSCKHIKNEETIISVGAPIANMQYYIVDEQGKLLPPNTIGEIAIGGDGVGKGYLGKPELTAAKYIPNVFSDKKDAVMYLSGDLGKLLPSNEVMCLGRIDHQVKVRGHRIEIGEIEHVLMAIKGIKSAIVLAKEDILVAFIVAEYEILKETEEIRSWRNELSSQLPGFMVPHVFHILDKMPRTLNDKVDRKGLLEYKSDAEINENYTAPRTDEEKMVAEIWQESLKKERIDIFSNFFEMGGHSIMAVNVMVEIEKKTGIRIPLSALFQHSTVEKFAKLINLESQISSDYLVPLKPNGTKTPLFIVHGSGLNILNFAHVINHFDEDQPVYGFQGVSSNGYNNWFESIEDMASIYIESIMEVNPKGPYAIAGFSFGGIVAFEIARQLKNQGKTVSLIAALDTYVDSSYYYASPVQKKMIRYYDRTYRRLDYLKQMLTSWEALKVRVNTKKTYLQKKYLGLKDNMTQQEQLALEHFIEADKMVDKIVNRYHLIPQSFEVDLFRAKDDENYKLDPNHLGWKKAALSGVKIHNITGNHLGITAPPNDKVLARMLQQILDEKHTNC</sequence>
<dbReference type="SUPFAM" id="SSF47336">
    <property type="entry name" value="ACP-like"/>
    <property type="match status" value="1"/>
</dbReference>
<dbReference type="InterPro" id="IPR045851">
    <property type="entry name" value="AMP-bd_C_sf"/>
</dbReference>
<evidence type="ECO:0000313" key="2">
    <source>
        <dbReference type="EMBL" id="MFL9831757.1"/>
    </source>
</evidence>
<dbReference type="InterPro" id="IPR036736">
    <property type="entry name" value="ACP-like_sf"/>
</dbReference>
<evidence type="ECO:0000259" key="1">
    <source>
        <dbReference type="PROSITE" id="PS50075"/>
    </source>
</evidence>
<dbReference type="Gene3D" id="3.30.300.30">
    <property type="match status" value="1"/>
</dbReference>
<dbReference type="Pfam" id="PF00668">
    <property type="entry name" value="Condensation"/>
    <property type="match status" value="1"/>
</dbReference>